<sequence>MDIFFKQIHIDDKNKVLLLFKEAAEKISKKNVDHWQYWKNPPQEKIKWVEEGILNDEFFFVENSEQQNIGMLRILEEDFMYWGKQKDKAKYIHSLVVIEKLEGRGFGKMILQKVEKEAKKEGCKFLRLDSDSKNPKLCNYYE</sequence>
<dbReference type="Gene3D" id="3.40.630.30">
    <property type="match status" value="1"/>
</dbReference>
<evidence type="ECO:0000313" key="3">
    <source>
        <dbReference type="Proteomes" id="UP001230915"/>
    </source>
</evidence>
<dbReference type="EMBL" id="JAVHUL010000016">
    <property type="protein sequence ID" value="MDQ7917386.1"/>
    <property type="molecule type" value="Genomic_DNA"/>
</dbReference>
<dbReference type="RefSeq" id="WP_308864111.1">
    <property type="nucleotide sequence ID" value="NZ_JAVHUL010000016.1"/>
</dbReference>
<feature type="domain" description="N-acetyltransferase" evidence="1">
    <location>
        <begin position="3"/>
        <end position="142"/>
    </location>
</feature>
<dbReference type="PROSITE" id="PS51186">
    <property type="entry name" value="GNAT"/>
    <property type="match status" value="1"/>
</dbReference>
<reference evidence="2 3" key="1">
    <citation type="submission" date="2023-08" db="EMBL/GenBank/DDBJ databases">
        <title>Mesonia sp. MT50, isolated from deep-sea sediment of the Mariana Trench.</title>
        <authorList>
            <person name="Fu H."/>
        </authorList>
    </citation>
    <scope>NUCLEOTIDE SEQUENCE [LARGE SCALE GENOMIC DNA]</scope>
    <source>
        <strain evidence="2 3">MT50</strain>
    </source>
</reference>
<dbReference type="SUPFAM" id="SSF55729">
    <property type="entry name" value="Acyl-CoA N-acyltransferases (Nat)"/>
    <property type="match status" value="1"/>
</dbReference>
<dbReference type="InterPro" id="IPR000182">
    <property type="entry name" value="GNAT_dom"/>
</dbReference>
<name>A0ABU1A134_9FLAO</name>
<proteinExistence type="predicted"/>
<keyword evidence="3" id="KW-1185">Reference proteome</keyword>
<gene>
    <name evidence="2" type="ORF">RBU60_07355</name>
</gene>
<dbReference type="Pfam" id="PF00583">
    <property type="entry name" value="Acetyltransf_1"/>
    <property type="match status" value="1"/>
</dbReference>
<accession>A0ABU1A134</accession>
<evidence type="ECO:0000259" key="1">
    <source>
        <dbReference type="PROSITE" id="PS51186"/>
    </source>
</evidence>
<evidence type="ECO:0000313" key="2">
    <source>
        <dbReference type="EMBL" id="MDQ7917386.1"/>
    </source>
</evidence>
<dbReference type="Proteomes" id="UP001230915">
    <property type="component" value="Unassembled WGS sequence"/>
</dbReference>
<dbReference type="InterPro" id="IPR016181">
    <property type="entry name" value="Acyl_CoA_acyltransferase"/>
</dbReference>
<dbReference type="CDD" id="cd04301">
    <property type="entry name" value="NAT_SF"/>
    <property type="match status" value="1"/>
</dbReference>
<comment type="caution">
    <text evidence="2">The sequence shown here is derived from an EMBL/GenBank/DDBJ whole genome shotgun (WGS) entry which is preliminary data.</text>
</comment>
<protein>
    <submittedName>
        <fullName evidence="2">GNAT family N-acetyltransferase</fullName>
    </submittedName>
</protein>
<organism evidence="2 3">
    <name type="scientific">Mesonia profundi</name>
    <dbReference type="NCBI Taxonomy" id="3070998"/>
    <lineage>
        <taxon>Bacteria</taxon>
        <taxon>Pseudomonadati</taxon>
        <taxon>Bacteroidota</taxon>
        <taxon>Flavobacteriia</taxon>
        <taxon>Flavobacteriales</taxon>
        <taxon>Flavobacteriaceae</taxon>
        <taxon>Mesonia</taxon>
    </lineage>
</organism>